<dbReference type="SUPFAM" id="SSF54292">
    <property type="entry name" value="2Fe-2S ferredoxin-like"/>
    <property type="match status" value="1"/>
</dbReference>
<dbReference type="InterPro" id="IPR001041">
    <property type="entry name" value="2Fe-2S_ferredoxin-type"/>
</dbReference>
<protein>
    <submittedName>
        <fullName evidence="2">2Fe-2S iron-sulfur cluster protein</fullName>
    </submittedName>
</protein>
<dbReference type="GO" id="GO:0051537">
    <property type="term" value="F:2 iron, 2 sulfur cluster binding"/>
    <property type="evidence" value="ECO:0007669"/>
    <property type="project" value="InterPro"/>
</dbReference>
<keyword evidence="3" id="KW-1185">Reference proteome</keyword>
<organism evidence="2 3">
    <name type="scientific">Pigmentiphaga kullae</name>
    <dbReference type="NCBI Taxonomy" id="151784"/>
    <lineage>
        <taxon>Bacteria</taxon>
        <taxon>Pseudomonadati</taxon>
        <taxon>Pseudomonadota</taxon>
        <taxon>Betaproteobacteria</taxon>
        <taxon>Burkholderiales</taxon>
        <taxon>Alcaligenaceae</taxon>
        <taxon>Pigmentiphaga</taxon>
    </lineage>
</organism>
<dbReference type="InterPro" id="IPR036010">
    <property type="entry name" value="2Fe-2S_ferredoxin-like_sf"/>
</dbReference>
<feature type="domain" description="2Fe-2S ferredoxin-type" evidence="1">
    <location>
        <begin position="6"/>
        <end position="97"/>
    </location>
</feature>
<dbReference type="EMBL" id="SGXC01000001">
    <property type="protein sequence ID" value="RZS84645.1"/>
    <property type="molecule type" value="Genomic_DNA"/>
</dbReference>
<proteinExistence type="predicted"/>
<comment type="caution">
    <text evidence="2">The sequence shown here is derived from an EMBL/GenBank/DDBJ whole genome shotgun (WGS) entry which is preliminary data.</text>
</comment>
<dbReference type="InterPro" id="IPR012675">
    <property type="entry name" value="Beta-grasp_dom_sf"/>
</dbReference>
<dbReference type="RefSeq" id="WP_130355987.1">
    <property type="nucleotide sequence ID" value="NZ_SGXC01000001.1"/>
</dbReference>
<evidence type="ECO:0000313" key="2">
    <source>
        <dbReference type="EMBL" id="RZS84645.1"/>
    </source>
</evidence>
<evidence type="ECO:0000313" key="3">
    <source>
        <dbReference type="Proteomes" id="UP000292445"/>
    </source>
</evidence>
<name>A0A4Q7NI25_9BURK</name>
<gene>
    <name evidence="2" type="ORF">EV675_0662</name>
</gene>
<evidence type="ECO:0000259" key="1">
    <source>
        <dbReference type="PROSITE" id="PS51085"/>
    </source>
</evidence>
<dbReference type="OrthoDB" id="9806195at2"/>
<dbReference type="Pfam" id="PF00111">
    <property type="entry name" value="Fer2"/>
    <property type="match status" value="1"/>
</dbReference>
<dbReference type="PROSITE" id="PS00197">
    <property type="entry name" value="2FE2S_FER_1"/>
    <property type="match status" value="1"/>
</dbReference>
<sequence>MDADTHEVHILDTGERYRCAPSQTLLAGMEALGRRGIPVGCRGGGCGVCKSRVVRGAYLALKMSRGCVSAEEEAAGVVLACRVMPRGDIEVQALDRMRRCVTRHFSRDVLEEGRPISTSDE</sequence>
<dbReference type="AlphaFoldDB" id="A0A4Q7NI25"/>
<dbReference type="Gene3D" id="3.10.20.30">
    <property type="match status" value="1"/>
</dbReference>
<dbReference type="InterPro" id="IPR006058">
    <property type="entry name" value="2Fe2S_fd_BS"/>
</dbReference>
<accession>A0A4Q7NI25</accession>
<dbReference type="Proteomes" id="UP000292445">
    <property type="component" value="Unassembled WGS sequence"/>
</dbReference>
<reference evidence="2 3" key="1">
    <citation type="submission" date="2019-02" db="EMBL/GenBank/DDBJ databases">
        <title>Genomic Encyclopedia of Type Strains, Phase IV (KMG-IV): sequencing the most valuable type-strain genomes for metagenomic binning, comparative biology and taxonomic classification.</title>
        <authorList>
            <person name="Goeker M."/>
        </authorList>
    </citation>
    <scope>NUCLEOTIDE SEQUENCE [LARGE SCALE GENOMIC DNA]</scope>
    <source>
        <strain evidence="2 3">K24</strain>
    </source>
</reference>
<dbReference type="PROSITE" id="PS51085">
    <property type="entry name" value="2FE2S_FER_2"/>
    <property type="match status" value="1"/>
</dbReference>